<dbReference type="EMBL" id="CP001823">
    <property type="protein sequence ID" value="ACZ39591.1"/>
    <property type="molecule type" value="Genomic_DNA"/>
</dbReference>
<name>D1C6G6_SPHTD</name>
<dbReference type="PANTHER" id="PTHR39425">
    <property type="entry name" value="LIPOPROTEIN CYTOCHROME C"/>
    <property type="match status" value="1"/>
</dbReference>
<dbReference type="SUPFAM" id="SSF48695">
    <property type="entry name" value="Multiheme cytochromes"/>
    <property type="match status" value="1"/>
</dbReference>
<dbReference type="Gene3D" id="3.90.10.10">
    <property type="entry name" value="Cytochrome C3"/>
    <property type="match status" value="2"/>
</dbReference>
<evidence type="ECO:0000259" key="1">
    <source>
        <dbReference type="Pfam" id="PF14522"/>
    </source>
</evidence>
<dbReference type="CDD" id="cd08168">
    <property type="entry name" value="Cytochrom_C3"/>
    <property type="match status" value="1"/>
</dbReference>
<evidence type="ECO:0000313" key="2">
    <source>
        <dbReference type="EMBL" id="ACZ39591.1"/>
    </source>
</evidence>
<keyword evidence="3" id="KW-1185">Reference proteome</keyword>
<feature type="domain" description="Cytochrome c7-like" evidence="1">
    <location>
        <begin position="120"/>
        <end position="175"/>
    </location>
</feature>
<dbReference type="KEGG" id="sti:Sthe_2165"/>
<reference evidence="3" key="1">
    <citation type="submission" date="2009-11" db="EMBL/GenBank/DDBJ databases">
        <title>The complete chromosome 1 of Sphaerobacter thermophilus DSM 20745.</title>
        <authorList>
            <person name="Lucas S."/>
            <person name="Copeland A."/>
            <person name="Lapidus A."/>
            <person name="Glavina del Rio T."/>
            <person name="Dalin E."/>
            <person name="Tice H."/>
            <person name="Bruce D."/>
            <person name="Goodwin L."/>
            <person name="Pitluck S."/>
            <person name="Kyrpides N."/>
            <person name="Mavromatis K."/>
            <person name="Ivanova N."/>
            <person name="Mikhailova N."/>
            <person name="LaButti K.M."/>
            <person name="Clum A."/>
            <person name="Sun H.I."/>
            <person name="Brettin T."/>
            <person name="Detter J.C."/>
            <person name="Han C."/>
            <person name="Larimer F."/>
            <person name="Land M."/>
            <person name="Hauser L."/>
            <person name="Markowitz V."/>
            <person name="Cheng J.F."/>
            <person name="Hugenholtz P."/>
            <person name="Woyke T."/>
            <person name="Wu D."/>
            <person name="Steenblock K."/>
            <person name="Schneider S."/>
            <person name="Pukall R."/>
            <person name="Goeker M."/>
            <person name="Klenk H.P."/>
            <person name="Eisen J.A."/>
        </authorList>
    </citation>
    <scope>NUCLEOTIDE SEQUENCE [LARGE SCALE GENOMIC DNA]</scope>
    <source>
        <strain evidence="3">ATCC 49802 / DSM 20745 / S 6022</strain>
    </source>
</reference>
<organism evidence="2 3">
    <name type="scientific">Sphaerobacter thermophilus (strain ATCC 49802 / DSM 20745 / KCCM 41009 / NCIMB 13125 / S 6022)</name>
    <dbReference type="NCBI Taxonomy" id="479434"/>
    <lineage>
        <taxon>Bacteria</taxon>
        <taxon>Pseudomonadati</taxon>
        <taxon>Thermomicrobiota</taxon>
        <taxon>Thermomicrobia</taxon>
        <taxon>Sphaerobacterales</taxon>
        <taxon>Sphaerobacterineae</taxon>
        <taxon>Sphaerobacteraceae</taxon>
        <taxon>Sphaerobacter</taxon>
    </lineage>
</organism>
<reference evidence="2 3" key="2">
    <citation type="journal article" date="2010" name="Stand. Genomic Sci.">
        <title>Complete genome sequence of Desulfohalobium retbaense type strain (HR(100)).</title>
        <authorList>
            <person name="Spring S."/>
            <person name="Nolan M."/>
            <person name="Lapidus A."/>
            <person name="Glavina Del Rio T."/>
            <person name="Copeland A."/>
            <person name="Tice H."/>
            <person name="Cheng J.F."/>
            <person name="Lucas S."/>
            <person name="Land M."/>
            <person name="Chen F."/>
            <person name="Bruce D."/>
            <person name="Goodwin L."/>
            <person name="Pitluck S."/>
            <person name="Ivanova N."/>
            <person name="Mavromatis K."/>
            <person name="Mikhailova N."/>
            <person name="Pati A."/>
            <person name="Chen A."/>
            <person name="Palaniappan K."/>
            <person name="Hauser L."/>
            <person name="Chang Y.J."/>
            <person name="Jeffries C.D."/>
            <person name="Munk C."/>
            <person name="Kiss H."/>
            <person name="Chain P."/>
            <person name="Han C."/>
            <person name="Brettin T."/>
            <person name="Detter J.C."/>
            <person name="Schuler E."/>
            <person name="Goker M."/>
            <person name="Rohde M."/>
            <person name="Bristow J."/>
            <person name="Eisen J.A."/>
            <person name="Markowitz V."/>
            <person name="Hugenholtz P."/>
            <person name="Kyrpides N.C."/>
            <person name="Klenk H.P."/>
        </authorList>
    </citation>
    <scope>NUCLEOTIDE SEQUENCE [LARGE SCALE GENOMIC DNA]</scope>
    <source>
        <strain evidence="3">ATCC 49802 / DSM 20745 / S 6022</strain>
    </source>
</reference>
<dbReference type="eggNOG" id="COG3303">
    <property type="taxonomic scope" value="Bacteria"/>
</dbReference>
<dbReference type="Proteomes" id="UP000002027">
    <property type="component" value="Chromosome 1"/>
</dbReference>
<gene>
    <name evidence="2" type="ordered locus">Sthe_2165</name>
</gene>
<proteinExistence type="predicted"/>
<dbReference type="AlphaFoldDB" id="D1C6G6"/>
<dbReference type="InParanoid" id="D1C6G6"/>
<evidence type="ECO:0000313" key="3">
    <source>
        <dbReference type="Proteomes" id="UP000002027"/>
    </source>
</evidence>
<dbReference type="OrthoDB" id="9814800at2"/>
<dbReference type="RefSeq" id="WP_012872637.1">
    <property type="nucleotide sequence ID" value="NC_013523.1"/>
</dbReference>
<accession>D1C6G6</accession>
<protein>
    <recommendedName>
        <fullName evidence="1">Cytochrome c7-like domain-containing protein</fullName>
    </recommendedName>
</protein>
<dbReference type="PANTHER" id="PTHR39425:SF1">
    <property type="entry name" value="CYTOCHROME C7-LIKE DOMAIN-CONTAINING PROTEIN"/>
    <property type="match status" value="1"/>
</dbReference>
<dbReference type="STRING" id="479434.Sthe_2165"/>
<dbReference type="HOGENOM" id="CLU_077373_0_0_0"/>
<dbReference type="InterPro" id="IPR036280">
    <property type="entry name" value="Multihaem_cyt_sf"/>
</dbReference>
<sequence length="176" mass="19742">MRRYLRPVVFGLVVLVLLAIPVVAILARSYFLSPTAQPAKAQPIAFTHPFHVNTLGLDCTFCHRTATTQASAGVPALEQCMFCHRVVPTTNKPNLERLVQAFESNTPIQWNRVHQMPDHVKFVHSMHINAGFDCATCHGPVEDMATVSQFRDLRMGDCIDCHRQNNARTDCAVCHY</sequence>
<dbReference type="InterPro" id="IPR029467">
    <property type="entry name" value="Cyt_c7-like"/>
</dbReference>
<dbReference type="Pfam" id="PF14522">
    <property type="entry name" value="Cytochrome_C7"/>
    <property type="match status" value="1"/>
</dbReference>